<comment type="caution">
    <text evidence="11">The sequence shown here is derived from an EMBL/GenBank/DDBJ whole genome shotgun (WGS) entry which is preliminary data.</text>
</comment>
<reference evidence="11 12" key="1">
    <citation type="journal article" date="2013" name="Genome Announc.">
        <title>Draft Genome Sequence of Arthrobacter crystallopoietes Strain BAB-32, Revealing Genes for Bioremediation.</title>
        <authorList>
            <person name="Joshi M.N."/>
            <person name="Pandit A.S."/>
            <person name="Sharma A."/>
            <person name="Pandya R.V."/>
            <person name="Desai S.M."/>
            <person name="Saxena A.K."/>
            <person name="Bagatharia S.B."/>
        </authorList>
    </citation>
    <scope>NUCLEOTIDE SEQUENCE [LARGE SCALE GENOMIC DNA]</scope>
    <source>
        <strain evidence="11 12">BAB-32</strain>
    </source>
</reference>
<dbReference type="GO" id="GO:0016226">
    <property type="term" value="P:iron-sulfur cluster assembly"/>
    <property type="evidence" value="ECO:0007669"/>
    <property type="project" value="InterPro"/>
</dbReference>
<accession>N1UST8</accession>
<comment type="similarity">
    <text evidence="9">Belongs to the Mrp/NBP35 ATP-binding proteins family.</text>
</comment>
<evidence type="ECO:0000256" key="2">
    <source>
        <dbReference type="ARBA" id="ARBA00008205"/>
    </source>
</evidence>
<dbReference type="InterPro" id="IPR044304">
    <property type="entry name" value="NUBPL-like"/>
</dbReference>
<dbReference type="CDD" id="cd02037">
    <property type="entry name" value="Mrp_NBP35"/>
    <property type="match status" value="1"/>
</dbReference>
<dbReference type="Pfam" id="PF10609">
    <property type="entry name" value="ParA"/>
    <property type="match status" value="1"/>
</dbReference>
<evidence type="ECO:0000256" key="8">
    <source>
        <dbReference type="ARBA" id="ARBA00023014"/>
    </source>
</evidence>
<keyword evidence="7 9" id="KW-0408">Iron</keyword>
<evidence type="ECO:0000256" key="5">
    <source>
        <dbReference type="ARBA" id="ARBA00022801"/>
    </source>
</evidence>
<dbReference type="InterPro" id="IPR019591">
    <property type="entry name" value="Mrp/NBP35_ATP-bd"/>
</dbReference>
<dbReference type="AlphaFoldDB" id="N1UST8"/>
<feature type="domain" description="MIP18 family-like" evidence="10">
    <location>
        <begin position="9"/>
        <end position="80"/>
    </location>
</feature>
<evidence type="ECO:0000256" key="7">
    <source>
        <dbReference type="ARBA" id="ARBA00023004"/>
    </source>
</evidence>
<dbReference type="Gene3D" id="3.30.300.130">
    <property type="entry name" value="Fe-S cluster assembly (FSCA)"/>
    <property type="match status" value="1"/>
</dbReference>
<comment type="similarity">
    <text evidence="2">In the C-terminal section; belongs to the Mrp/NBP35 ATP-binding proteins family.</text>
</comment>
<dbReference type="Pfam" id="PF01883">
    <property type="entry name" value="FeS_assembly_P"/>
    <property type="match status" value="1"/>
</dbReference>
<dbReference type="GO" id="GO:0005524">
    <property type="term" value="F:ATP binding"/>
    <property type="evidence" value="ECO:0007669"/>
    <property type="project" value="UniProtKB-UniRule"/>
</dbReference>
<dbReference type="InterPro" id="IPR027417">
    <property type="entry name" value="P-loop_NTPase"/>
</dbReference>
<gene>
    <name evidence="11" type="ORF">D477_014792</name>
</gene>
<evidence type="ECO:0000256" key="3">
    <source>
        <dbReference type="ARBA" id="ARBA00022723"/>
    </source>
</evidence>
<keyword evidence="6 9" id="KW-0067">ATP-binding</keyword>
<dbReference type="InterPro" id="IPR002744">
    <property type="entry name" value="MIP18-like"/>
</dbReference>
<dbReference type="PANTHER" id="PTHR42961">
    <property type="entry name" value="IRON-SULFUR PROTEIN NUBPL"/>
    <property type="match status" value="1"/>
</dbReference>
<dbReference type="GO" id="GO:0046872">
    <property type="term" value="F:metal ion binding"/>
    <property type="evidence" value="ECO:0007669"/>
    <property type="project" value="UniProtKB-KW"/>
</dbReference>
<evidence type="ECO:0000313" key="12">
    <source>
        <dbReference type="Proteomes" id="UP000010729"/>
    </source>
</evidence>
<dbReference type="GO" id="GO:0016887">
    <property type="term" value="F:ATP hydrolysis activity"/>
    <property type="evidence" value="ECO:0007669"/>
    <property type="project" value="UniProtKB-UniRule"/>
</dbReference>
<keyword evidence="8 9" id="KW-0411">Iron-sulfur</keyword>
<evidence type="ECO:0000313" key="11">
    <source>
        <dbReference type="EMBL" id="EMY33481.1"/>
    </source>
</evidence>
<proteinExistence type="inferred from homology"/>
<dbReference type="SUPFAM" id="SSF52540">
    <property type="entry name" value="P-loop containing nucleoside triphosphate hydrolases"/>
    <property type="match status" value="1"/>
</dbReference>
<dbReference type="FunFam" id="3.40.50.300:FF:000304">
    <property type="entry name" value="Iron-sulfur cluster carrier protein"/>
    <property type="match status" value="1"/>
</dbReference>
<dbReference type="InterPro" id="IPR033756">
    <property type="entry name" value="YlxH/NBP35"/>
</dbReference>
<dbReference type="OrthoDB" id="9809679at2"/>
<evidence type="ECO:0000256" key="9">
    <source>
        <dbReference type="HAMAP-Rule" id="MF_02040"/>
    </source>
</evidence>
<dbReference type="GO" id="GO:0051539">
    <property type="term" value="F:4 iron, 4 sulfur cluster binding"/>
    <property type="evidence" value="ECO:0007669"/>
    <property type="project" value="TreeGrafter"/>
</dbReference>
<name>N1UST8_9MICC</name>
<dbReference type="HAMAP" id="MF_02040">
    <property type="entry name" value="Mrp_NBP35"/>
    <property type="match status" value="1"/>
</dbReference>
<feature type="binding site" evidence="9">
    <location>
        <begin position="121"/>
        <end position="128"/>
    </location>
    <ligand>
        <name>ATP</name>
        <dbReference type="ChEBI" id="CHEBI:30616"/>
    </ligand>
</feature>
<keyword evidence="5 9" id="KW-0378">Hydrolase</keyword>
<protein>
    <recommendedName>
        <fullName evidence="9">Iron-sulfur cluster carrier protein</fullName>
    </recommendedName>
</protein>
<comment type="function">
    <text evidence="9">Binds and transfers iron-sulfur (Fe-S) clusters to target apoproteins. Can hydrolyze ATP.</text>
</comment>
<organism evidence="11 12">
    <name type="scientific">Arthrobacter crystallopoietes BAB-32</name>
    <dbReference type="NCBI Taxonomy" id="1246476"/>
    <lineage>
        <taxon>Bacteria</taxon>
        <taxon>Bacillati</taxon>
        <taxon>Actinomycetota</taxon>
        <taxon>Actinomycetes</taxon>
        <taxon>Micrococcales</taxon>
        <taxon>Micrococcaceae</taxon>
        <taxon>Crystallibacter</taxon>
    </lineage>
</organism>
<evidence type="ECO:0000256" key="6">
    <source>
        <dbReference type="ARBA" id="ARBA00022840"/>
    </source>
</evidence>
<dbReference type="RefSeq" id="WP_005270521.1">
    <property type="nucleotide sequence ID" value="NZ_ANPE02000174.1"/>
</dbReference>
<evidence type="ECO:0000256" key="1">
    <source>
        <dbReference type="ARBA" id="ARBA00007352"/>
    </source>
</evidence>
<dbReference type="SUPFAM" id="SSF117916">
    <property type="entry name" value="Fe-S cluster assembly (FSCA) domain-like"/>
    <property type="match status" value="1"/>
</dbReference>
<dbReference type="EMBL" id="ANPE02000174">
    <property type="protein sequence ID" value="EMY33481.1"/>
    <property type="molecule type" value="Genomic_DNA"/>
</dbReference>
<evidence type="ECO:0000256" key="4">
    <source>
        <dbReference type="ARBA" id="ARBA00022741"/>
    </source>
</evidence>
<comment type="similarity">
    <text evidence="1">In the N-terminal section; belongs to the MIP18 family.</text>
</comment>
<dbReference type="InterPro" id="IPR034904">
    <property type="entry name" value="FSCA_dom_sf"/>
</dbReference>
<dbReference type="GO" id="GO:0140663">
    <property type="term" value="F:ATP-dependent FeS chaperone activity"/>
    <property type="evidence" value="ECO:0007669"/>
    <property type="project" value="InterPro"/>
</dbReference>
<comment type="subunit">
    <text evidence="9">Homodimer.</text>
</comment>
<dbReference type="Proteomes" id="UP000010729">
    <property type="component" value="Unassembled WGS sequence"/>
</dbReference>
<keyword evidence="3 9" id="KW-0479">Metal-binding</keyword>
<keyword evidence="12" id="KW-1185">Reference proteome</keyword>
<evidence type="ECO:0000259" key="10">
    <source>
        <dbReference type="Pfam" id="PF01883"/>
    </source>
</evidence>
<dbReference type="PANTHER" id="PTHR42961:SF2">
    <property type="entry name" value="IRON-SULFUR PROTEIN NUBPL"/>
    <property type="match status" value="1"/>
</dbReference>
<sequence length="378" mass="39099">MTDPIARLDAVHRALATVIDPELRRPIAELGMLKDVDIDDGGNVTVQVLLTIAGCPLRGTITEDVRRALEPVPGVAGINVLMDVMTPEQRKALKEQLHAGGRGNPFADPASLTRIYAVASGKGGVGKSSVTVNLACAMAAKGLRVGIIDADIYGFSVPGLMGITHAPTRVDEMILPPVAHGVKVISIGMFVTGNQPVAWRGPMLHRALEQFLTDVYFGDLDALFLDLPPGTGDVAISVSQLLPASRLLVVTTPQSAAADVAERAGSIAAQTGQQVAGVVENMSWLDLADGSRLDVFGSGGGRLLAERLSASLGTDIPLLGQIPLEQRLREGGDSGLPIVLDDGDAGRSPAAAALRSIAEGLSAVPRGLAGRPLGIAPA</sequence>
<keyword evidence="4 9" id="KW-0547">Nucleotide-binding</keyword>
<dbReference type="Gene3D" id="3.40.50.300">
    <property type="entry name" value="P-loop containing nucleotide triphosphate hydrolases"/>
    <property type="match status" value="1"/>
</dbReference>